<comment type="caution">
    <text evidence="2">The sequence shown here is derived from an EMBL/GenBank/DDBJ whole genome shotgun (WGS) entry which is preliminary data.</text>
</comment>
<dbReference type="STRING" id="1611254.A0A2G5T8X4"/>
<dbReference type="PANTHER" id="PTHR22744:SF14">
    <property type="entry name" value="BTB DOMAIN-CONTAINING PROTEIN-RELATED"/>
    <property type="match status" value="1"/>
</dbReference>
<name>A0A2G5T8X4_9PELO</name>
<protein>
    <recommendedName>
        <fullName evidence="1">BTB domain-containing protein</fullName>
    </recommendedName>
</protein>
<dbReference type="PANTHER" id="PTHR22744">
    <property type="entry name" value="HELIX LOOP HELIX PROTEIN 21-RELATED"/>
    <property type="match status" value="1"/>
</dbReference>
<evidence type="ECO:0000259" key="1">
    <source>
        <dbReference type="PROSITE" id="PS50097"/>
    </source>
</evidence>
<dbReference type="EMBL" id="PDUG01000005">
    <property type="protein sequence ID" value="PIC23824.1"/>
    <property type="molecule type" value="Genomic_DNA"/>
</dbReference>
<sequence length="309" mass="35624">MCFTPIEYTSDDVNSSIIDTKELDRGSKDGLTWTVTYSHQLALCHKLTDCAYLTWQFDFRKLKNEGSVDGFSGDIIVTYRKEKEKTAPIKFYVEFSNPQQEVVRRIGPSSDIKYSEKYPTCYITFDLHLTPYKLAYRNLPVDQAFLPSTPNTDGVLVVENRRMHINKTYLSVQSAFFQTMFTSNFMEKSMAEVPIGGVKYDEFARLLAIVSMKPVFPTDESVENLLALAERFLMPAIVCHVEHHLLTATHFDFFRLLSLADKHNLEKLTEKCIESLTTLGQISRNRHRPEYIHLSRDTKARILDHLTQA</sequence>
<dbReference type="Gene3D" id="3.30.710.10">
    <property type="entry name" value="Potassium Channel Kv1.1, Chain A"/>
    <property type="match status" value="1"/>
</dbReference>
<dbReference type="InterPro" id="IPR011333">
    <property type="entry name" value="SKP1/BTB/POZ_sf"/>
</dbReference>
<reference evidence="3" key="1">
    <citation type="submission" date="2017-10" db="EMBL/GenBank/DDBJ databases">
        <title>Rapid genome shrinkage in a self-fertile nematode reveals novel sperm competition proteins.</title>
        <authorList>
            <person name="Yin D."/>
            <person name="Schwarz E.M."/>
            <person name="Thomas C.G."/>
            <person name="Felde R.L."/>
            <person name="Korf I.F."/>
            <person name="Cutter A.D."/>
            <person name="Schartner C.M."/>
            <person name="Ralston E.J."/>
            <person name="Meyer B.J."/>
            <person name="Haag E.S."/>
        </authorList>
    </citation>
    <scope>NUCLEOTIDE SEQUENCE [LARGE SCALE GENOMIC DNA]</scope>
    <source>
        <strain evidence="3">JU1422</strain>
    </source>
</reference>
<dbReference type="InterPro" id="IPR000210">
    <property type="entry name" value="BTB/POZ_dom"/>
</dbReference>
<keyword evidence="3" id="KW-1185">Reference proteome</keyword>
<dbReference type="OrthoDB" id="5775717at2759"/>
<dbReference type="Pfam" id="PF00651">
    <property type="entry name" value="BTB"/>
    <property type="match status" value="1"/>
</dbReference>
<organism evidence="2 3">
    <name type="scientific">Caenorhabditis nigoni</name>
    <dbReference type="NCBI Taxonomy" id="1611254"/>
    <lineage>
        <taxon>Eukaryota</taxon>
        <taxon>Metazoa</taxon>
        <taxon>Ecdysozoa</taxon>
        <taxon>Nematoda</taxon>
        <taxon>Chromadorea</taxon>
        <taxon>Rhabditida</taxon>
        <taxon>Rhabditina</taxon>
        <taxon>Rhabditomorpha</taxon>
        <taxon>Rhabditoidea</taxon>
        <taxon>Rhabditidae</taxon>
        <taxon>Peloderinae</taxon>
        <taxon>Caenorhabditis</taxon>
    </lineage>
</organism>
<proteinExistence type="predicted"/>
<dbReference type="AlphaFoldDB" id="A0A2G5T8X4"/>
<dbReference type="SMART" id="SM00225">
    <property type="entry name" value="BTB"/>
    <property type="match status" value="1"/>
</dbReference>
<dbReference type="SUPFAM" id="SSF54695">
    <property type="entry name" value="POZ domain"/>
    <property type="match status" value="1"/>
</dbReference>
<gene>
    <name evidence="2" type="primary">Cnig_chr_V.g17387</name>
    <name evidence="2" type="ORF">B9Z55_017387</name>
</gene>
<accession>A0A2G5T8X4</accession>
<dbReference type="Proteomes" id="UP000230233">
    <property type="component" value="Chromosome V"/>
</dbReference>
<evidence type="ECO:0000313" key="3">
    <source>
        <dbReference type="Proteomes" id="UP000230233"/>
    </source>
</evidence>
<evidence type="ECO:0000313" key="2">
    <source>
        <dbReference type="EMBL" id="PIC23824.1"/>
    </source>
</evidence>
<dbReference type="CDD" id="cd18186">
    <property type="entry name" value="BTB_POZ_ZBTB_KLHL-like"/>
    <property type="match status" value="1"/>
</dbReference>
<feature type="domain" description="BTB" evidence="1">
    <location>
        <begin position="152"/>
        <end position="210"/>
    </location>
</feature>
<dbReference type="PROSITE" id="PS50097">
    <property type="entry name" value="BTB"/>
    <property type="match status" value="1"/>
</dbReference>